<organism evidence="6 7">
    <name type="scientific">Streptomyces lunalinharesii</name>
    <dbReference type="NCBI Taxonomy" id="333384"/>
    <lineage>
        <taxon>Bacteria</taxon>
        <taxon>Bacillati</taxon>
        <taxon>Actinomycetota</taxon>
        <taxon>Actinomycetes</taxon>
        <taxon>Kitasatosporales</taxon>
        <taxon>Streptomycetaceae</taxon>
        <taxon>Streptomyces</taxon>
    </lineage>
</organism>
<sequence>MHRATARDLFASSYVNLHVRDAPHAVEQQVRNVGLVTFDGLDSRDAVLEVTSRYLHLSAHRDSDPDGLTVIRDTGRHTRRAGFAGLGHGELAPHTDRSSLPVPPRLMLFVCAQPAECGGVCLLTDGQAVTSTLHAHQPEALAAFSEPQAAFFGRADGVFAPVFAPLPGGRFSIRLRQDGLVRWHPFTRTYLPNLRDSAARHQQPLELHAGEGYLLDNHRWLHARTAFLGARRCYRALGNPRFRLPRGFPPHDAPAVPLETL</sequence>
<accession>A0ABN3RPF2</accession>
<dbReference type="InterPro" id="IPR003819">
    <property type="entry name" value="TauD/TfdA-like"/>
</dbReference>
<comment type="caution">
    <text evidence="6">The sequence shown here is derived from an EMBL/GenBank/DDBJ whole genome shotgun (WGS) entry which is preliminary data.</text>
</comment>
<protein>
    <recommendedName>
        <fullName evidence="5">TauD/TfdA-like domain-containing protein</fullName>
    </recommendedName>
</protein>
<keyword evidence="2" id="KW-0560">Oxidoreductase</keyword>
<dbReference type="EMBL" id="BAAARK010000006">
    <property type="protein sequence ID" value="GAA2657586.1"/>
    <property type="molecule type" value="Genomic_DNA"/>
</dbReference>
<evidence type="ECO:0000259" key="5">
    <source>
        <dbReference type="Pfam" id="PF02668"/>
    </source>
</evidence>
<evidence type="ECO:0000313" key="6">
    <source>
        <dbReference type="EMBL" id="GAA2657586.1"/>
    </source>
</evidence>
<evidence type="ECO:0000256" key="1">
    <source>
        <dbReference type="ARBA" id="ARBA00001954"/>
    </source>
</evidence>
<reference evidence="6 7" key="1">
    <citation type="journal article" date="2019" name="Int. J. Syst. Evol. Microbiol.">
        <title>The Global Catalogue of Microorganisms (GCM) 10K type strain sequencing project: providing services to taxonomists for standard genome sequencing and annotation.</title>
        <authorList>
            <consortium name="The Broad Institute Genomics Platform"/>
            <consortium name="The Broad Institute Genome Sequencing Center for Infectious Disease"/>
            <person name="Wu L."/>
            <person name="Ma J."/>
        </authorList>
    </citation>
    <scope>NUCLEOTIDE SEQUENCE [LARGE SCALE GENOMIC DNA]</scope>
    <source>
        <strain evidence="6 7">JCM 16374</strain>
    </source>
</reference>
<keyword evidence="7" id="KW-1185">Reference proteome</keyword>
<evidence type="ECO:0000256" key="4">
    <source>
        <dbReference type="ARBA" id="ARBA00023194"/>
    </source>
</evidence>
<gene>
    <name evidence="6" type="ORF">GCM10009864_25060</name>
</gene>
<name>A0ABN3RPF2_9ACTN</name>
<evidence type="ECO:0000313" key="7">
    <source>
        <dbReference type="Proteomes" id="UP001500994"/>
    </source>
</evidence>
<dbReference type="Gene3D" id="3.60.130.10">
    <property type="entry name" value="Clavaminate synthase-like"/>
    <property type="match status" value="2"/>
</dbReference>
<dbReference type="PANTHER" id="PTHR10696">
    <property type="entry name" value="GAMMA-BUTYROBETAINE HYDROXYLASE-RELATED"/>
    <property type="match status" value="1"/>
</dbReference>
<keyword evidence="3" id="KW-0408">Iron</keyword>
<dbReference type="SUPFAM" id="SSF51197">
    <property type="entry name" value="Clavaminate synthase-like"/>
    <property type="match status" value="1"/>
</dbReference>
<feature type="domain" description="TauD/TfdA-like" evidence="5">
    <location>
        <begin position="23"/>
        <end position="233"/>
    </location>
</feature>
<dbReference type="Proteomes" id="UP001500994">
    <property type="component" value="Unassembled WGS sequence"/>
</dbReference>
<keyword evidence="4" id="KW-0045">Antibiotic biosynthesis</keyword>
<dbReference type="InterPro" id="IPR050411">
    <property type="entry name" value="AlphaKG_dependent_hydroxylases"/>
</dbReference>
<dbReference type="Pfam" id="PF02668">
    <property type="entry name" value="TauD"/>
    <property type="match status" value="1"/>
</dbReference>
<dbReference type="PANTHER" id="PTHR10696:SF56">
    <property type="entry name" value="TAUD_TFDA-LIKE DOMAIN-CONTAINING PROTEIN"/>
    <property type="match status" value="1"/>
</dbReference>
<proteinExistence type="predicted"/>
<dbReference type="InterPro" id="IPR042098">
    <property type="entry name" value="TauD-like_sf"/>
</dbReference>
<evidence type="ECO:0000256" key="3">
    <source>
        <dbReference type="ARBA" id="ARBA00023004"/>
    </source>
</evidence>
<dbReference type="RefSeq" id="WP_344575197.1">
    <property type="nucleotide sequence ID" value="NZ_BAAARK010000006.1"/>
</dbReference>
<comment type="cofactor">
    <cofactor evidence="1">
        <name>Fe(2+)</name>
        <dbReference type="ChEBI" id="CHEBI:29033"/>
    </cofactor>
</comment>
<evidence type="ECO:0000256" key="2">
    <source>
        <dbReference type="ARBA" id="ARBA00023002"/>
    </source>
</evidence>